<evidence type="ECO:0000313" key="5">
    <source>
        <dbReference type="Proteomes" id="UP000824241"/>
    </source>
</evidence>
<dbReference type="Pfam" id="PF08531">
    <property type="entry name" value="Bac_rhamnosid_N"/>
    <property type="match status" value="1"/>
</dbReference>
<dbReference type="Pfam" id="PF25788">
    <property type="entry name" value="Ig_Rha78A_N"/>
    <property type="match status" value="1"/>
</dbReference>
<dbReference type="InterPro" id="IPR008902">
    <property type="entry name" value="Rhamnosid_concanavalin"/>
</dbReference>
<reference evidence="4" key="1">
    <citation type="submission" date="2020-10" db="EMBL/GenBank/DDBJ databases">
        <authorList>
            <person name="Gilroy R."/>
        </authorList>
    </citation>
    <scope>NUCLEOTIDE SEQUENCE</scope>
    <source>
        <strain evidence="4">CHK189-12415</strain>
    </source>
</reference>
<dbReference type="AlphaFoldDB" id="A0A9D1DZI4"/>
<dbReference type="EMBL" id="DVHA01000310">
    <property type="protein sequence ID" value="HIR61813.1"/>
    <property type="molecule type" value="Genomic_DNA"/>
</dbReference>
<dbReference type="InterPro" id="IPR013783">
    <property type="entry name" value="Ig-like_fold"/>
</dbReference>
<evidence type="ECO:0000313" key="4">
    <source>
        <dbReference type="EMBL" id="HIR61813.1"/>
    </source>
</evidence>
<dbReference type="GO" id="GO:0005975">
    <property type="term" value="P:carbohydrate metabolic process"/>
    <property type="evidence" value="ECO:0007669"/>
    <property type="project" value="InterPro"/>
</dbReference>
<dbReference type="Pfam" id="PF05592">
    <property type="entry name" value="Bac_rhamnosid"/>
    <property type="match status" value="1"/>
</dbReference>
<dbReference type="InterPro" id="IPR013737">
    <property type="entry name" value="Bac_rhamnosid_N"/>
</dbReference>
<proteinExistence type="predicted"/>
<feature type="non-terminal residue" evidence="4">
    <location>
        <position position="456"/>
    </location>
</feature>
<feature type="domain" description="Alpha-L-rhamnosidase concanavalin-like" evidence="1">
    <location>
        <begin position="309"/>
        <end position="405"/>
    </location>
</feature>
<dbReference type="PANTHER" id="PTHR33307:SF6">
    <property type="entry name" value="ALPHA-RHAMNOSIDASE (EUROFUNG)-RELATED"/>
    <property type="match status" value="1"/>
</dbReference>
<feature type="domain" description="Alpha-L-rhamnosidase six-hairpin glycosidase" evidence="3">
    <location>
        <begin position="411"/>
        <end position="456"/>
    </location>
</feature>
<dbReference type="InterPro" id="IPR035396">
    <property type="entry name" value="Bac_rhamnosid6H"/>
</dbReference>
<evidence type="ECO:0000259" key="3">
    <source>
        <dbReference type="Pfam" id="PF17389"/>
    </source>
</evidence>
<evidence type="ECO:0000259" key="1">
    <source>
        <dbReference type="Pfam" id="PF05592"/>
    </source>
</evidence>
<dbReference type="Gene3D" id="2.60.120.260">
    <property type="entry name" value="Galactose-binding domain-like"/>
    <property type="match status" value="2"/>
</dbReference>
<organism evidence="4 5">
    <name type="scientific">Candidatus Faecivivens stercoravium</name>
    <dbReference type="NCBI Taxonomy" id="2840803"/>
    <lineage>
        <taxon>Bacteria</taxon>
        <taxon>Bacillati</taxon>
        <taxon>Bacillota</taxon>
        <taxon>Clostridia</taxon>
        <taxon>Eubacteriales</taxon>
        <taxon>Oscillospiraceae</taxon>
        <taxon>Oscillospiraceae incertae sedis</taxon>
        <taxon>Candidatus Faecivivens</taxon>
    </lineage>
</organism>
<comment type="caution">
    <text evidence="4">The sequence shown here is derived from an EMBL/GenBank/DDBJ whole genome shotgun (WGS) entry which is preliminary data.</text>
</comment>
<sequence length="456" mass="51042">MQIRNLRVNHLENPLGFETDLLTLSWVAESDGGKKASARVEIASGPDFSEILYDSGMQAGIDGVAFHPEIALAPRTRYYWRVTETAVNGDTGSSETAWFETGKRDEPWAARWIAAPFDKEVSPLMKTTFSGKGVKAARAYVCGLGSYELYMNGEKVSDELLAPGHHSYDFWLQAAAYDLTPYLKEENALGAMLSAAWYKGRFGFDGGFTDIYGDRMRMICEIHLTMEDGSEQVIGSDGNWLCKPSPVVKSAIYYGEDFDARAYDPDWAMPGSTDGWEKAVAVENDLGELHDRYSPAVRAHESFKPTLIRTPKEEYVLDFGQNMAGWVEFDLPALEPGSTVKLSYSEVMQDGCFYRDNLRTAEAQYTYISDGKPAHVRPHGTFYGFRYVKVEGIVPDPEAFTARAIYSDLTETGKIKTSDPLLNRLFKNAMWGQKSNFVDVPTDCPQRDERMGWTGD</sequence>
<dbReference type="InterPro" id="IPR012341">
    <property type="entry name" value="6hp_glycosidase-like_sf"/>
</dbReference>
<accession>A0A9D1DZI4</accession>
<dbReference type="Pfam" id="PF17389">
    <property type="entry name" value="Bac_rhamnosid6H"/>
    <property type="match status" value="1"/>
</dbReference>
<dbReference type="PANTHER" id="PTHR33307">
    <property type="entry name" value="ALPHA-RHAMNOSIDASE (EUROFUNG)"/>
    <property type="match status" value="1"/>
</dbReference>
<protein>
    <submittedName>
        <fullName evidence="4">Family 78 glycoside hydrolase catalytic domain</fullName>
    </submittedName>
</protein>
<keyword evidence="4" id="KW-0378">Hydrolase</keyword>
<evidence type="ECO:0000259" key="2">
    <source>
        <dbReference type="Pfam" id="PF08531"/>
    </source>
</evidence>
<dbReference type="GO" id="GO:0016787">
    <property type="term" value="F:hydrolase activity"/>
    <property type="evidence" value="ECO:0007669"/>
    <property type="project" value="UniProtKB-KW"/>
</dbReference>
<reference evidence="4" key="2">
    <citation type="journal article" date="2021" name="PeerJ">
        <title>Extensive microbial diversity within the chicken gut microbiome revealed by metagenomics and culture.</title>
        <authorList>
            <person name="Gilroy R."/>
            <person name="Ravi A."/>
            <person name="Getino M."/>
            <person name="Pursley I."/>
            <person name="Horton D.L."/>
            <person name="Alikhan N.F."/>
            <person name="Baker D."/>
            <person name="Gharbi K."/>
            <person name="Hall N."/>
            <person name="Watson M."/>
            <person name="Adriaenssens E.M."/>
            <person name="Foster-Nyarko E."/>
            <person name="Jarju S."/>
            <person name="Secka A."/>
            <person name="Antonio M."/>
            <person name="Oren A."/>
            <person name="Chaudhuri R.R."/>
            <person name="La Ragione R."/>
            <person name="Hildebrand F."/>
            <person name="Pallen M.J."/>
        </authorList>
    </citation>
    <scope>NUCLEOTIDE SEQUENCE</scope>
    <source>
        <strain evidence="4">CHK189-12415</strain>
    </source>
</reference>
<dbReference type="InterPro" id="IPR016007">
    <property type="entry name" value="Alpha_rhamnosid"/>
</dbReference>
<name>A0A9D1DZI4_9FIRM</name>
<gene>
    <name evidence="4" type="ORF">IAB37_09595</name>
</gene>
<dbReference type="Gene3D" id="2.60.40.10">
    <property type="entry name" value="Immunoglobulins"/>
    <property type="match status" value="1"/>
</dbReference>
<feature type="domain" description="Bacterial alpha-L-rhamnosidase N-terminal" evidence="2">
    <location>
        <begin position="133"/>
        <end position="301"/>
    </location>
</feature>
<dbReference type="Proteomes" id="UP000824241">
    <property type="component" value="Unassembled WGS sequence"/>
</dbReference>
<dbReference type="Gene3D" id="1.50.10.10">
    <property type="match status" value="1"/>
</dbReference>